<name>A0A1X2HE46_SYNRA</name>
<sequence>MTSFIHEDGLGNMITEDGKDVVMVESDSHMSPVDDVFDYDQYMDLKQPERAVAAKAEPQEQQPEDSAAPNHRSYRSYRDNEKEGLFYWVYEK</sequence>
<feature type="non-terminal residue" evidence="2">
    <location>
        <position position="92"/>
    </location>
</feature>
<reference evidence="2 3" key="1">
    <citation type="submission" date="2016-07" db="EMBL/GenBank/DDBJ databases">
        <title>Pervasive Adenine N6-methylation of Active Genes in Fungi.</title>
        <authorList>
            <consortium name="DOE Joint Genome Institute"/>
            <person name="Mondo S.J."/>
            <person name="Dannebaum R.O."/>
            <person name="Kuo R.C."/>
            <person name="Labutti K."/>
            <person name="Haridas S."/>
            <person name="Kuo A."/>
            <person name="Salamov A."/>
            <person name="Ahrendt S.R."/>
            <person name="Lipzen A."/>
            <person name="Sullivan W."/>
            <person name="Andreopoulos W.B."/>
            <person name="Clum A."/>
            <person name="Lindquist E."/>
            <person name="Daum C."/>
            <person name="Ramamoorthy G.K."/>
            <person name="Gryganskyi A."/>
            <person name="Culley D."/>
            <person name="Magnuson J.K."/>
            <person name="James T.Y."/>
            <person name="O'Malley M.A."/>
            <person name="Stajich J.E."/>
            <person name="Spatafora J.W."/>
            <person name="Visel A."/>
            <person name="Grigoriev I.V."/>
        </authorList>
    </citation>
    <scope>NUCLEOTIDE SEQUENCE [LARGE SCALE GENOMIC DNA]</scope>
    <source>
        <strain evidence="2 3">NRRL 2496</strain>
    </source>
</reference>
<organism evidence="2 3">
    <name type="scientific">Syncephalastrum racemosum</name>
    <name type="common">Filamentous fungus</name>
    <dbReference type="NCBI Taxonomy" id="13706"/>
    <lineage>
        <taxon>Eukaryota</taxon>
        <taxon>Fungi</taxon>
        <taxon>Fungi incertae sedis</taxon>
        <taxon>Mucoromycota</taxon>
        <taxon>Mucoromycotina</taxon>
        <taxon>Mucoromycetes</taxon>
        <taxon>Mucorales</taxon>
        <taxon>Syncephalastraceae</taxon>
        <taxon>Syncephalastrum</taxon>
    </lineage>
</organism>
<dbReference type="EMBL" id="MCGN01000004">
    <property type="protein sequence ID" value="ORY97170.1"/>
    <property type="molecule type" value="Genomic_DNA"/>
</dbReference>
<dbReference type="InParanoid" id="A0A1X2HE46"/>
<protein>
    <submittedName>
        <fullName evidence="2">Uncharacterized protein</fullName>
    </submittedName>
</protein>
<evidence type="ECO:0000313" key="3">
    <source>
        <dbReference type="Proteomes" id="UP000242180"/>
    </source>
</evidence>
<evidence type="ECO:0000256" key="1">
    <source>
        <dbReference type="SAM" id="MobiDB-lite"/>
    </source>
</evidence>
<keyword evidence="3" id="KW-1185">Reference proteome</keyword>
<dbReference type="Proteomes" id="UP000242180">
    <property type="component" value="Unassembled WGS sequence"/>
</dbReference>
<accession>A0A1X2HE46</accession>
<dbReference type="OrthoDB" id="2262293at2759"/>
<evidence type="ECO:0000313" key="2">
    <source>
        <dbReference type="EMBL" id="ORY97170.1"/>
    </source>
</evidence>
<gene>
    <name evidence="2" type="ORF">BCR43DRAFT_416992</name>
</gene>
<dbReference type="AlphaFoldDB" id="A0A1X2HE46"/>
<feature type="region of interest" description="Disordered" evidence="1">
    <location>
        <begin position="49"/>
        <end position="77"/>
    </location>
</feature>
<proteinExistence type="predicted"/>
<comment type="caution">
    <text evidence="2">The sequence shown here is derived from an EMBL/GenBank/DDBJ whole genome shotgun (WGS) entry which is preliminary data.</text>
</comment>
<dbReference type="OMA" id="DSHMSPV"/>